<proteinExistence type="predicted"/>
<dbReference type="Proteomes" id="UP001632038">
    <property type="component" value="Unassembled WGS sequence"/>
</dbReference>
<accession>A0ABD3DV42</accession>
<evidence type="ECO:0000313" key="1">
    <source>
        <dbReference type="EMBL" id="KAL3646133.1"/>
    </source>
</evidence>
<name>A0ABD3DV42_9LAMI</name>
<keyword evidence="2" id="KW-1185">Reference proteome</keyword>
<dbReference type="AlphaFoldDB" id="A0ABD3DV42"/>
<sequence length="49" mass="5298">MTRLLALAVYATLLMPGFLQIEVVLGKTANFDQLMASAQKAIENGNSED</sequence>
<dbReference type="EMBL" id="JAVIJP010000013">
    <property type="protein sequence ID" value="KAL3646133.1"/>
    <property type="molecule type" value="Genomic_DNA"/>
</dbReference>
<organism evidence="1 2">
    <name type="scientific">Castilleja foliolosa</name>
    <dbReference type="NCBI Taxonomy" id="1961234"/>
    <lineage>
        <taxon>Eukaryota</taxon>
        <taxon>Viridiplantae</taxon>
        <taxon>Streptophyta</taxon>
        <taxon>Embryophyta</taxon>
        <taxon>Tracheophyta</taxon>
        <taxon>Spermatophyta</taxon>
        <taxon>Magnoliopsida</taxon>
        <taxon>eudicotyledons</taxon>
        <taxon>Gunneridae</taxon>
        <taxon>Pentapetalae</taxon>
        <taxon>asterids</taxon>
        <taxon>lamiids</taxon>
        <taxon>Lamiales</taxon>
        <taxon>Orobanchaceae</taxon>
        <taxon>Pedicularideae</taxon>
        <taxon>Castillejinae</taxon>
        <taxon>Castilleja</taxon>
    </lineage>
</organism>
<evidence type="ECO:0000313" key="2">
    <source>
        <dbReference type="Proteomes" id="UP001632038"/>
    </source>
</evidence>
<protein>
    <submittedName>
        <fullName evidence="1">Uncharacterized protein</fullName>
    </submittedName>
</protein>
<reference evidence="2" key="1">
    <citation type="journal article" date="2024" name="IScience">
        <title>Strigolactones Initiate the Formation of Haustorium-like Structures in Castilleja.</title>
        <authorList>
            <person name="Buerger M."/>
            <person name="Peterson D."/>
            <person name="Chory J."/>
        </authorList>
    </citation>
    <scope>NUCLEOTIDE SEQUENCE [LARGE SCALE GENOMIC DNA]</scope>
</reference>
<comment type="caution">
    <text evidence="1">The sequence shown here is derived from an EMBL/GenBank/DDBJ whole genome shotgun (WGS) entry which is preliminary data.</text>
</comment>
<gene>
    <name evidence="1" type="ORF">CASFOL_011313</name>
</gene>